<organism evidence="1 2">
    <name type="scientific">Burkholderia thailandensis</name>
    <dbReference type="NCBI Taxonomy" id="57975"/>
    <lineage>
        <taxon>Bacteria</taxon>
        <taxon>Pseudomonadati</taxon>
        <taxon>Pseudomonadota</taxon>
        <taxon>Betaproteobacteria</taxon>
        <taxon>Burkholderiales</taxon>
        <taxon>Burkholderiaceae</taxon>
        <taxon>Burkholderia</taxon>
        <taxon>pseudomallei group</taxon>
    </lineage>
</organism>
<comment type="caution">
    <text evidence="1">The sequence shown here is derived from an EMBL/GenBank/DDBJ whole genome shotgun (WGS) entry which is preliminary data.</text>
</comment>
<evidence type="ECO:0000313" key="1">
    <source>
        <dbReference type="EMBL" id="MDW9257595.1"/>
    </source>
</evidence>
<evidence type="ECO:0000313" key="2">
    <source>
        <dbReference type="Proteomes" id="UP001272137"/>
    </source>
</evidence>
<dbReference type="AlphaFoldDB" id="A0AAW9D6R7"/>
<name>A0AAW9D6R7_BURTH</name>
<reference evidence="1" key="1">
    <citation type="submission" date="2018-08" db="EMBL/GenBank/DDBJ databases">
        <title>Identification of Burkholderia cepacia strains that express a Burkholderia pseudomallei-like capsular polysaccharide.</title>
        <authorList>
            <person name="Burtnick M.N."/>
            <person name="Vongsouvath M."/>
            <person name="Newton P."/>
            <person name="Wuthiekanun V."/>
            <person name="Limmathurotsakul D."/>
            <person name="Brett P.J."/>
            <person name="Chantratita N."/>
            <person name="Dance D.A."/>
        </authorList>
    </citation>
    <scope>NUCLEOTIDE SEQUENCE</scope>
    <source>
        <strain evidence="1">SBXCC001</strain>
    </source>
</reference>
<proteinExistence type="predicted"/>
<dbReference type="Proteomes" id="UP001272137">
    <property type="component" value="Unassembled WGS sequence"/>
</dbReference>
<protein>
    <submittedName>
        <fullName evidence="1">Uncharacterized protein</fullName>
    </submittedName>
</protein>
<accession>A0AAW9D6R7</accession>
<sequence length="57" mass="6593">MPFRFPPGRRLPRRFHSICETSGSRQQDYPLRAAQVPASLAHHRLFVGRLRADHAAR</sequence>
<dbReference type="EMBL" id="QXCT01000002">
    <property type="protein sequence ID" value="MDW9257595.1"/>
    <property type="molecule type" value="Genomic_DNA"/>
</dbReference>
<gene>
    <name evidence="1" type="ORF">C7S16_0092</name>
</gene>